<dbReference type="InterPro" id="IPR023198">
    <property type="entry name" value="PGP-like_dom2"/>
</dbReference>
<evidence type="ECO:0000256" key="4">
    <source>
        <dbReference type="ARBA" id="ARBA00006171"/>
    </source>
</evidence>
<dbReference type="EMBL" id="CP143423">
    <property type="protein sequence ID" value="WVX47915.1"/>
    <property type="molecule type" value="Genomic_DNA"/>
</dbReference>
<dbReference type="SUPFAM" id="SSF56784">
    <property type="entry name" value="HAD-like"/>
    <property type="match status" value="1"/>
</dbReference>
<evidence type="ECO:0000256" key="6">
    <source>
        <dbReference type="ARBA" id="ARBA00022723"/>
    </source>
</evidence>
<keyword evidence="7 10" id="KW-0378">Hydrolase</keyword>
<protein>
    <recommendedName>
        <fullName evidence="5">phosphoglycolate phosphatase</fullName>
        <ecNumber evidence="5">3.1.3.18</ecNumber>
    </recommendedName>
</protein>
<name>A0ABZ2BPI5_9RHOB</name>
<evidence type="ECO:0000256" key="9">
    <source>
        <dbReference type="ARBA" id="ARBA00023277"/>
    </source>
</evidence>
<dbReference type="SFLD" id="SFLDG01129">
    <property type="entry name" value="C1.5:_HAD__Beta-PGM__Phosphata"/>
    <property type="match status" value="1"/>
</dbReference>
<dbReference type="NCBIfam" id="TIGR01449">
    <property type="entry name" value="PGP_bact"/>
    <property type="match status" value="1"/>
</dbReference>
<evidence type="ECO:0000256" key="3">
    <source>
        <dbReference type="ARBA" id="ARBA00004818"/>
    </source>
</evidence>
<comment type="cofactor">
    <cofactor evidence="2">
        <name>Mg(2+)</name>
        <dbReference type="ChEBI" id="CHEBI:18420"/>
    </cofactor>
</comment>
<dbReference type="GO" id="GO:0008967">
    <property type="term" value="F:phosphoglycolate phosphatase activity"/>
    <property type="evidence" value="ECO:0007669"/>
    <property type="project" value="UniProtKB-EC"/>
</dbReference>
<reference evidence="11" key="2">
    <citation type="submission" date="2024-01" db="EMBL/GenBank/DDBJ databases">
        <title>Roseobacter fucihabitans sp. nov., isolated from the brown alga Fucus spiralis.</title>
        <authorList>
            <person name="Hahnke S."/>
            <person name="Berger M."/>
            <person name="Schlingloff A."/>
            <person name="Athale I."/>
            <person name="Neumann-Schaal M."/>
            <person name="Adenaya A."/>
            <person name="Poehlein A."/>
            <person name="Daniel R."/>
            <person name="Pertersen J."/>
            <person name="Brinkhoff T."/>
        </authorList>
    </citation>
    <scope>NUCLEOTIDE SEQUENCE [LARGE SCALE GENOMIC DNA]</scope>
    <source>
        <strain evidence="11">B14</strain>
    </source>
</reference>
<evidence type="ECO:0000313" key="11">
    <source>
        <dbReference type="Proteomes" id="UP001318682"/>
    </source>
</evidence>
<evidence type="ECO:0000256" key="8">
    <source>
        <dbReference type="ARBA" id="ARBA00022842"/>
    </source>
</evidence>
<organism evidence="10 11">
    <name type="scientific">Roseobacter fucihabitans</name>
    <dbReference type="NCBI Taxonomy" id="1537242"/>
    <lineage>
        <taxon>Bacteria</taxon>
        <taxon>Pseudomonadati</taxon>
        <taxon>Pseudomonadota</taxon>
        <taxon>Alphaproteobacteria</taxon>
        <taxon>Rhodobacterales</taxon>
        <taxon>Roseobacteraceae</taxon>
        <taxon>Roseobacter</taxon>
    </lineage>
</organism>
<dbReference type="Gene3D" id="1.10.150.240">
    <property type="entry name" value="Putative phosphatase, domain 2"/>
    <property type="match status" value="1"/>
</dbReference>
<evidence type="ECO:0000256" key="5">
    <source>
        <dbReference type="ARBA" id="ARBA00013078"/>
    </source>
</evidence>
<dbReference type="RefSeq" id="WP_187432007.1">
    <property type="nucleotide sequence ID" value="NZ_CP143423.1"/>
</dbReference>
<evidence type="ECO:0000313" key="10">
    <source>
        <dbReference type="EMBL" id="WVX47915.1"/>
    </source>
</evidence>
<dbReference type="InterPro" id="IPR006439">
    <property type="entry name" value="HAD-SF_hydro_IA"/>
</dbReference>
<dbReference type="NCBIfam" id="TIGR01549">
    <property type="entry name" value="HAD-SF-IA-v1"/>
    <property type="match status" value="1"/>
</dbReference>
<dbReference type="InterPro" id="IPR050155">
    <property type="entry name" value="HAD-like_hydrolase_sf"/>
</dbReference>
<evidence type="ECO:0000256" key="7">
    <source>
        <dbReference type="ARBA" id="ARBA00022801"/>
    </source>
</evidence>
<dbReference type="SFLD" id="SFLDS00003">
    <property type="entry name" value="Haloacid_Dehalogenase"/>
    <property type="match status" value="1"/>
</dbReference>
<gene>
    <name evidence="10" type="primary">cbbZC</name>
    <name evidence="10" type="ORF">ROLI_009890</name>
</gene>
<comment type="catalytic activity">
    <reaction evidence="1">
        <text>2-phosphoglycolate + H2O = glycolate + phosphate</text>
        <dbReference type="Rhea" id="RHEA:14369"/>
        <dbReference type="ChEBI" id="CHEBI:15377"/>
        <dbReference type="ChEBI" id="CHEBI:29805"/>
        <dbReference type="ChEBI" id="CHEBI:43474"/>
        <dbReference type="ChEBI" id="CHEBI:58033"/>
        <dbReference type="EC" id="3.1.3.18"/>
    </reaction>
</comment>
<reference evidence="10 11" key="1">
    <citation type="submission" date="2015-07" db="EMBL/GenBank/DDBJ databases">
        <authorList>
            <person name="Voget S."/>
            <person name="Dogs M."/>
            <person name="Brinkhoff T.H."/>
            <person name="Daniel R."/>
        </authorList>
    </citation>
    <scope>NUCLEOTIDE SEQUENCE [LARGE SCALE GENOMIC DNA]</scope>
    <source>
        <strain evidence="10 11">B14</strain>
    </source>
</reference>
<sequence length="233" mass="24859">MTRTNTIIFDLDGTLIHSAPDLQAATNHALGLVGRPPLDLGTVVSFIGNGVEKLVARALVATGSAPPELQQETLVHFLAYYETHSVDLTRPYPGVVAFLEGLKQRGIIMGLCTNKPTAPARDICAALDLAGYFDVILGAEPDRAKKPDPAPLQACCDMLGVEASGAVYIGDSAVDHLTAARAGIKFGLFTEGYLNTPLPVPDPDLKFSDWDDPRLFAFCTQEPTHKPGHSPVN</sequence>
<proteinExistence type="inferred from homology"/>
<dbReference type="Proteomes" id="UP001318682">
    <property type="component" value="Chromosome"/>
</dbReference>
<dbReference type="InterPro" id="IPR036412">
    <property type="entry name" value="HAD-like_sf"/>
</dbReference>
<dbReference type="InterPro" id="IPR037512">
    <property type="entry name" value="PGPase_prok"/>
</dbReference>
<dbReference type="EC" id="3.1.3.18" evidence="5"/>
<keyword evidence="9" id="KW-0119">Carbohydrate metabolism</keyword>
<dbReference type="InterPro" id="IPR023214">
    <property type="entry name" value="HAD_sf"/>
</dbReference>
<evidence type="ECO:0000256" key="1">
    <source>
        <dbReference type="ARBA" id="ARBA00000830"/>
    </source>
</evidence>
<keyword evidence="11" id="KW-1185">Reference proteome</keyword>
<keyword evidence="6" id="KW-0479">Metal-binding</keyword>
<accession>A0ABZ2BPI5</accession>
<keyword evidence="8" id="KW-0460">Magnesium</keyword>
<dbReference type="NCBIfam" id="TIGR01509">
    <property type="entry name" value="HAD-SF-IA-v3"/>
    <property type="match status" value="1"/>
</dbReference>
<comment type="pathway">
    <text evidence="3">Organic acid metabolism; glycolate biosynthesis; glycolate from 2-phosphoglycolate: step 1/1.</text>
</comment>
<dbReference type="Pfam" id="PF13419">
    <property type="entry name" value="HAD_2"/>
    <property type="match status" value="1"/>
</dbReference>
<dbReference type="Gene3D" id="3.40.50.1000">
    <property type="entry name" value="HAD superfamily/HAD-like"/>
    <property type="match status" value="1"/>
</dbReference>
<comment type="similarity">
    <text evidence="4">Belongs to the HAD-like hydrolase superfamily. CbbY/CbbZ/Gph/YieH family.</text>
</comment>
<dbReference type="PANTHER" id="PTHR43434:SF1">
    <property type="entry name" value="PHOSPHOGLYCOLATE PHOSPHATASE"/>
    <property type="match status" value="1"/>
</dbReference>
<evidence type="ECO:0000256" key="2">
    <source>
        <dbReference type="ARBA" id="ARBA00001946"/>
    </source>
</evidence>
<dbReference type="InterPro" id="IPR041492">
    <property type="entry name" value="HAD_2"/>
</dbReference>
<dbReference type="PANTHER" id="PTHR43434">
    <property type="entry name" value="PHOSPHOGLYCOLATE PHOSPHATASE"/>
    <property type="match status" value="1"/>
</dbReference>